<sequence>MTKSRVAFSITGIRPRTDSPKKNLLHNQTTLQAFSSGSPFQVQSSAALSGDKSIESSLNGAKTTSDFFVGNQTSQGESSANISAHPENLSKISDEGNNQTSQGKNSAKIKVYPPYVPKISEEELRLIAR</sequence>
<feature type="region of interest" description="Disordered" evidence="1">
    <location>
        <begin position="1"/>
        <end position="23"/>
    </location>
</feature>
<evidence type="ECO:0000313" key="3">
    <source>
        <dbReference type="Proteomes" id="UP000237105"/>
    </source>
</evidence>
<feature type="region of interest" description="Disordered" evidence="1">
    <location>
        <begin position="63"/>
        <end position="108"/>
    </location>
</feature>
<comment type="caution">
    <text evidence="2">The sequence shown here is derived from an EMBL/GenBank/DDBJ whole genome shotgun (WGS) entry which is preliminary data.</text>
</comment>
<evidence type="ECO:0000313" key="2">
    <source>
        <dbReference type="EMBL" id="PON44575.1"/>
    </source>
</evidence>
<protein>
    <submittedName>
        <fullName evidence="2">Uncharacterized protein</fullName>
    </submittedName>
</protein>
<keyword evidence="3" id="KW-1185">Reference proteome</keyword>
<proteinExistence type="predicted"/>
<dbReference type="EMBL" id="JXTB01000347">
    <property type="protein sequence ID" value="PON44575.1"/>
    <property type="molecule type" value="Genomic_DNA"/>
</dbReference>
<name>A0A2P5B737_PARAD</name>
<reference evidence="3" key="1">
    <citation type="submission" date="2016-06" db="EMBL/GenBank/DDBJ databases">
        <title>Parallel loss of symbiosis genes in relatives of nitrogen-fixing non-legume Parasponia.</title>
        <authorList>
            <person name="Van Velzen R."/>
            <person name="Holmer R."/>
            <person name="Bu F."/>
            <person name="Rutten L."/>
            <person name="Van Zeijl A."/>
            <person name="Liu W."/>
            <person name="Santuari L."/>
            <person name="Cao Q."/>
            <person name="Sharma T."/>
            <person name="Shen D."/>
            <person name="Roswanjaya Y."/>
            <person name="Wardhani T."/>
            <person name="Kalhor M.S."/>
            <person name="Jansen J."/>
            <person name="Van den Hoogen J."/>
            <person name="Gungor B."/>
            <person name="Hartog M."/>
            <person name="Hontelez J."/>
            <person name="Verver J."/>
            <person name="Yang W.-C."/>
            <person name="Schijlen E."/>
            <person name="Repin R."/>
            <person name="Schilthuizen M."/>
            <person name="Schranz E."/>
            <person name="Heidstra R."/>
            <person name="Miyata K."/>
            <person name="Fedorova E."/>
            <person name="Kohlen W."/>
            <person name="Bisseling T."/>
            <person name="Smit S."/>
            <person name="Geurts R."/>
        </authorList>
    </citation>
    <scope>NUCLEOTIDE SEQUENCE [LARGE SCALE GENOMIC DNA]</scope>
    <source>
        <strain evidence="3">cv. WU1-14</strain>
    </source>
</reference>
<feature type="non-terminal residue" evidence="2">
    <location>
        <position position="129"/>
    </location>
</feature>
<feature type="compositionally biased region" description="Polar residues" evidence="1">
    <location>
        <begin position="95"/>
        <end position="105"/>
    </location>
</feature>
<accession>A0A2P5B737</accession>
<gene>
    <name evidence="2" type="ORF">PanWU01x14_265600</name>
</gene>
<organism evidence="2 3">
    <name type="scientific">Parasponia andersonii</name>
    <name type="common">Sponia andersonii</name>
    <dbReference type="NCBI Taxonomy" id="3476"/>
    <lineage>
        <taxon>Eukaryota</taxon>
        <taxon>Viridiplantae</taxon>
        <taxon>Streptophyta</taxon>
        <taxon>Embryophyta</taxon>
        <taxon>Tracheophyta</taxon>
        <taxon>Spermatophyta</taxon>
        <taxon>Magnoliopsida</taxon>
        <taxon>eudicotyledons</taxon>
        <taxon>Gunneridae</taxon>
        <taxon>Pentapetalae</taxon>
        <taxon>rosids</taxon>
        <taxon>fabids</taxon>
        <taxon>Rosales</taxon>
        <taxon>Cannabaceae</taxon>
        <taxon>Parasponia</taxon>
    </lineage>
</organism>
<feature type="compositionally biased region" description="Polar residues" evidence="1">
    <location>
        <begin position="63"/>
        <end position="82"/>
    </location>
</feature>
<dbReference type="AlphaFoldDB" id="A0A2P5B737"/>
<evidence type="ECO:0000256" key="1">
    <source>
        <dbReference type="SAM" id="MobiDB-lite"/>
    </source>
</evidence>
<dbReference type="Proteomes" id="UP000237105">
    <property type="component" value="Unassembled WGS sequence"/>
</dbReference>